<evidence type="ECO:0000313" key="2">
    <source>
        <dbReference type="EMBL" id="ETW78700.1"/>
    </source>
</evidence>
<dbReference type="EMBL" id="KI925461">
    <property type="protein sequence ID" value="ETW78700.1"/>
    <property type="molecule type" value="Genomic_DNA"/>
</dbReference>
<evidence type="ECO:0000313" key="3">
    <source>
        <dbReference type="Proteomes" id="UP000030671"/>
    </source>
</evidence>
<dbReference type="KEGG" id="hir:HETIRDRAFT_453303"/>
<sequence length="96" mass="9974">MALLLASLQAQLGLRSLAQQSYGRLRLASRVLPIHRPSRDPGDDIHLPSAGPASEALADTVSCSRSQPTTTAPDLDASEHAPTLGRAPNGIPDANA</sequence>
<keyword evidence="3" id="KW-1185">Reference proteome</keyword>
<feature type="compositionally biased region" description="Basic and acidic residues" evidence="1">
    <location>
        <begin position="37"/>
        <end position="46"/>
    </location>
</feature>
<protein>
    <submittedName>
        <fullName evidence="2">Uncharacterized protein</fullName>
    </submittedName>
</protein>
<proteinExistence type="predicted"/>
<dbReference type="RefSeq" id="XP_009549016.1">
    <property type="nucleotide sequence ID" value="XM_009550721.1"/>
</dbReference>
<reference evidence="2 3" key="1">
    <citation type="journal article" date="2012" name="New Phytol.">
        <title>Insight into trade-off between wood decay and parasitism from the genome of a fungal forest pathogen.</title>
        <authorList>
            <person name="Olson A."/>
            <person name="Aerts A."/>
            <person name="Asiegbu F."/>
            <person name="Belbahri L."/>
            <person name="Bouzid O."/>
            <person name="Broberg A."/>
            <person name="Canback B."/>
            <person name="Coutinho P.M."/>
            <person name="Cullen D."/>
            <person name="Dalman K."/>
            <person name="Deflorio G."/>
            <person name="van Diepen L.T."/>
            <person name="Dunand C."/>
            <person name="Duplessis S."/>
            <person name="Durling M."/>
            <person name="Gonthier P."/>
            <person name="Grimwood J."/>
            <person name="Fossdal C.G."/>
            <person name="Hansson D."/>
            <person name="Henrissat B."/>
            <person name="Hietala A."/>
            <person name="Himmelstrand K."/>
            <person name="Hoffmeister D."/>
            <person name="Hogberg N."/>
            <person name="James T.Y."/>
            <person name="Karlsson M."/>
            <person name="Kohler A."/>
            <person name="Kues U."/>
            <person name="Lee Y.H."/>
            <person name="Lin Y.C."/>
            <person name="Lind M."/>
            <person name="Lindquist E."/>
            <person name="Lombard V."/>
            <person name="Lucas S."/>
            <person name="Lunden K."/>
            <person name="Morin E."/>
            <person name="Murat C."/>
            <person name="Park J."/>
            <person name="Raffaello T."/>
            <person name="Rouze P."/>
            <person name="Salamov A."/>
            <person name="Schmutz J."/>
            <person name="Solheim H."/>
            <person name="Stahlberg J."/>
            <person name="Velez H."/>
            <person name="de Vries R.P."/>
            <person name="Wiebenga A."/>
            <person name="Woodward S."/>
            <person name="Yakovlev I."/>
            <person name="Garbelotto M."/>
            <person name="Martin F."/>
            <person name="Grigoriev I.V."/>
            <person name="Stenlid J."/>
        </authorList>
    </citation>
    <scope>NUCLEOTIDE SEQUENCE [LARGE SCALE GENOMIC DNA]</scope>
    <source>
        <strain evidence="2 3">TC 32-1</strain>
    </source>
</reference>
<feature type="compositionally biased region" description="Polar residues" evidence="1">
    <location>
        <begin position="61"/>
        <end position="72"/>
    </location>
</feature>
<feature type="region of interest" description="Disordered" evidence="1">
    <location>
        <begin position="35"/>
        <end position="96"/>
    </location>
</feature>
<dbReference type="AlphaFoldDB" id="W4K036"/>
<gene>
    <name evidence="2" type="ORF">HETIRDRAFT_453303</name>
</gene>
<name>W4K036_HETIT</name>
<dbReference type="GeneID" id="20676366"/>
<accession>W4K036</accession>
<evidence type="ECO:0000256" key="1">
    <source>
        <dbReference type="SAM" id="MobiDB-lite"/>
    </source>
</evidence>
<dbReference type="InParanoid" id="W4K036"/>
<dbReference type="HOGENOM" id="CLU_2360000_0_0_1"/>
<organism evidence="2 3">
    <name type="scientific">Heterobasidion irregulare (strain TC 32-1)</name>
    <dbReference type="NCBI Taxonomy" id="747525"/>
    <lineage>
        <taxon>Eukaryota</taxon>
        <taxon>Fungi</taxon>
        <taxon>Dikarya</taxon>
        <taxon>Basidiomycota</taxon>
        <taxon>Agaricomycotina</taxon>
        <taxon>Agaricomycetes</taxon>
        <taxon>Russulales</taxon>
        <taxon>Bondarzewiaceae</taxon>
        <taxon>Heterobasidion</taxon>
        <taxon>Heterobasidion annosum species complex</taxon>
    </lineage>
</organism>
<dbReference type="Proteomes" id="UP000030671">
    <property type="component" value="Unassembled WGS sequence"/>
</dbReference>